<keyword evidence="2 5" id="KW-0732">Signal</keyword>
<evidence type="ECO:0008006" key="10">
    <source>
        <dbReference type="Google" id="ProtNLM"/>
    </source>
</evidence>
<feature type="domain" description="Glycosyl hydrolase family 30 beta sandwich" evidence="7">
    <location>
        <begin position="437"/>
        <end position="498"/>
    </location>
</feature>
<dbReference type="Pfam" id="PF17189">
    <property type="entry name" value="Glyco_hydro_30C"/>
    <property type="match status" value="1"/>
</dbReference>
<dbReference type="Gene3D" id="2.60.40.1180">
    <property type="entry name" value="Golgi alpha-mannosidase II"/>
    <property type="match status" value="1"/>
</dbReference>
<dbReference type="GO" id="GO:0004348">
    <property type="term" value="F:glucosylceramidase activity"/>
    <property type="evidence" value="ECO:0007669"/>
    <property type="project" value="InterPro"/>
</dbReference>
<keyword evidence="3 4" id="KW-0378">Hydrolase</keyword>
<dbReference type="GO" id="GO:0006680">
    <property type="term" value="P:glucosylceramide catabolic process"/>
    <property type="evidence" value="ECO:0007669"/>
    <property type="project" value="TreeGrafter"/>
</dbReference>
<dbReference type="RefSeq" id="WP_263036873.1">
    <property type="nucleotide sequence ID" value="NZ_JAOTPL010000002.1"/>
</dbReference>
<dbReference type="PANTHER" id="PTHR11069:SF23">
    <property type="entry name" value="LYSOSOMAL ACID GLUCOSYLCERAMIDASE"/>
    <property type="match status" value="1"/>
</dbReference>
<dbReference type="Proteomes" id="UP001209317">
    <property type="component" value="Unassembled WGS sequence"/>
</dbReference>
<dbReference type="GO" id="GO:0016020">
    <property type="term" value="C:membrane"/>
    <property type="evidence" value="ECO:0007669"/>
    <property type="project" value="GOC"/>
</dbReference>
<dbReference type="PANTHER" id="PTHR11069">
    <property type="entry name" value="GLUCOSYLCERAMIDASE"/>
    <property type="match status" value="1"/>
</dbReference>
<evidence type="ECO:0000313" key="8">
    <source>
        <dbReference type="EMBL" id="MCU7693388.1"/>
    </source>
</evidence>
<name>A0AAE3LJ96_9BACT</name>
<sequence>MQNIAKMTMSVLAISLSFLYSFCSPGSKQGIDKPDTSKPDPVQPVEVYVTTATQSMLFKKINLEFNKKDNLSPYTVTLDPTQQYQQIDGFGAAFTGSTCYNLLKMNAANRKALLTEVFDTREGMGYSFIRIALGCSDFSLSEYSYCDKPGMENFALHEEDTKYVIPVLKEILAINPKVKIMASPWTPPLWMKVNNLKELKPHNKWNDGQLNPSNYQDYASYFVKYINAMKNNGIDIYAVTVQNEPLNRGNSASLYMTWQEQRDFIKTALGPAFKTAGINTRIISYDHNYDYDSHKPENADQIHYPAKIYEDPDAAKYIDGAAYHAYGGSETEMDYIHNAFPDKNLYFTEISIGLWGYTFAEDLMWNLEHVGIGTLNRHCKAVIVWNFMLDEQHGPNRPGGCTNCLGVIDINKADYTTLTRNSHYYDLAHLSKVIQGGAKRIKTSGFTTSGLHYTAVLNPDNTVGVVVLNTKDEPQSITLAMDGRSLSYSLPAKSVASFKWKK</sequence>
<dbReference type="InterPro" id="IPR013780">
    <property type="entry name" value="Glyco_hydro_b"/>
</dbReference>
<evidence type="ECO:0000259" key="7">
    <source>
        <dbReference type="Pfam" id="PF17189"/>
    </source>
</evidence>
<evidence type="ECO:0000256" key="5">
    <source>
        <dbReference type="SAM" id="SignalP"/>
    </source>
</evidence>
<feature type="chain" id="PRO_5042279509" description="Glucosylceramidase" evidence="5">
    <location>
        <begin position="24"/>
        <end position="502"/>
    </location>
</feature>
<evidence type="ECO:0000313" key="9">
    <source>
        <dbReference type="Proteomes" id="UP001209317"/>
    </source>
</evidence>
<dbReference type="Gene3D" id="3.20.20.80">
    <property type="entry name" value="Glycosidases"/>
    <property type="match status" value="1"/>
</dbReference>
<dbReference type="InterPro" id="IPR033452">
    <property type="entry name" value="GH30_C"/>
</dbReference>
<accession>A0AAE3LJ96</accession>
<organism evidence="8 9">
    <name type="scientific">Haoranjiania flava</name>
    <dbReference type="NCBI Taxonomy" id="1856322"/>
    <lineage>
        <taxon>Bacteria</taxon>
        <taxon>Pseudomonadati</taxon>
        <taxon>Bacteroidota</taxon>
        <taxon>Chitinophagia</taxon>
        <taxon>Chitinophagales</taxon>
        <taxon>Chitinophagaceae</taxon>
        <taxon>Haoranjiania</taxon>
    </lineage>
</organism>
<dbReference type="SUPFAM" id="SSF51445">
    <property type="entry name" value="(Trans)glycosidases"/>
    <property type="match status" value="1"/>
</dbReference>
<evidence type="ECO:0000256" key="1">
    <source>
        <dbReference type="ARBA" id="ARBA00005382"/>
    </source>
</evidence>
<dbReference type="AlphaFoldDB" id="A0AAE3LJ96"/>
<dbReference type="SUPFAM" id="SSF51011">
    <property type="entry name" value="Glycosyl hydrolase domain"/>
    <property type="match status" value="1"/>
</dbReference>
<comment type="caution">
    <text evidence="8">The sequence shown here is derived from an EMBL/GenBank/DDBJ whole genome shotgun (WGS) entry which is preliminary data.</text>
</comment>
<dbReference type="InterPro" id="IPR017853">
    <property type="entry name" value="GH"/>
</dbReference>
<dbReference type="InterPro" id="IPR033453">
    <property type="entry name" value="Glyco_hydro_30_TIM-barrel"/>
</dbReference>
<feature type="domain" description="Glycosyl hydrolase family 30 TIM-barrel" evidence="6">
    <location>
        <begin position="87"/>
        <end position="434"/>
    </location>
</feature>
<evidence type="ECO:0000256" key="4">
    <source>
        <dbReference type="RuleBase" id="RU361188"/>
    </source>
</evidence>
<gene>
    <name evidence="8" type="ORF">OD355_02520</name>
</gene>
<comment type="similarity">
    <text evidence="1 4">Belongs to the glycosyl hydrolase 30 family.</text>
</comment>
<dbReference type="PRINTS" id="PR00843">
    <property type="entry name" value="GLHYDRLASE30"/>
</dbReference>
<evidence type="ECO:0000259" key="6">
    <source>
        <dbReference type="Pfam" id="PF02055"/>
    </source>
</evidence>
<dbReference type="InterPro" id="IPR001139">
    <property type="entry name" value="Glyco_hydro_30"/>
</dbReference>
<keyword evidence="4" id="KW-0326">Glycosidase</keyword>
<reference evidence="8" key="1">
    <citation type="submission" date="2022-10" db="EMBL/GenBank/DDBJ databases">
        <authorList>
            <person name="Kim H.S."/>
            <person name="Kim J.-S."/>
            <person name="Suh M.K."/>
            <person name="Eom M.K."/>
            <person name="Lee J.-S."/>
        </authorList>
    </citation>
    <scope>NUCLEOTIDE SEQUENCE</scope>
    <source>
        <strain evidence="8">LIP-5</strain>
    </source>
</reference>
<feature type="signal peptide" evidence="5">
    <location>
        <begin position="1"/>
        <end position="23"/>
    </location>
</feature>
<dbReference type="EMBL" id="JAOTPL010000002">
    <property type="protein sequence ID" value="MCU7693388.1"/>
    <property type="molecule type" value="Genomic_DNA"/>
</dbReference>
<proteinExistence type="inferred from homology"/>
<evidence type="ECO:0000256" key="2">
    <source>
        <dbReference type="ARBA" id="ARBA00022729"/>
    </source>
</evidence>
<protein>
    <recommendedName>
        <fullName evidence="10">Glucosylceramidase</fullName>
    </recommendedName>
</protein>
<evidence type="ECO:0000256" key="3">
    <source>
        <dbReference type="ARBA" id="ARBA00022801"/>
    </source>
</evidence>
<keyword evidence="9" id="KW-1185">Reference proteome</keyword>
<dbReference type="Pfam" id="PF02055">
    <property type="entry name" value="Glyco_hydro_30"/>
    <property type="match status" value="1"/>
</dbReference>